<evidence type="ECO:0000313" key="1">
    <source>
        <dbReference type="EMBL" id="BEH00176.1"/>
    </source>
</evidence>
<organism evidence="1 2">
    <name type="scientific">Bacteroides sedimenti</name>
    <dbReference type="NCBI Taxonomy" id="2136147"/>
    <lineage>
        <taxon>Bacteria</taxon>
        <taxon>Pseudomonadati</taxon>
        <taxon>Bacteroidota</taxon>
        <taxon>Bacteroidia</taxon>
        <taxon>Bacteroidales</taxon>
        <taxon>Bacteroidaceae</taxon>
        <taxon>Bacteroides</taxon>
    </lineage>
</organism>
<protein>
    <submittedName>
        <fullName evidence="1">Cell division protein FtsQ</fullName>
    </submittedName>
</protein>
<keyword evidence="1" id="KW-0132">Cell division</keyword>
<gene>
    <name evidence="1" type="ORF">BSYN_24400</name>
</gene>
<keyword evidence="2" id="KW-1185">Reference proteome</keyword>
<evidence type="ECO:0000313" key="2">
    <source>
        <dbReference type="Proteomes" id="UP001496674"/>
    </source>
</evidence>
<dbReference type="EMBL" id="AP028055">
    <property type="protein sequence ID" value="BEH00176.1"/>
    <property type="molecule type" value="Genomic_DNA"/>
</dbReference>
<dbReference type="Proteomes" id="UP001496674">
    <property type="component" value="Chromosome"/>
</dbReference>
<reference evidence="1 2" key="1">
    <citation type="submission" date="2023-04" db="EMBL/GenBank/DDBJ databases">
        <title>Draft genome sequence of acteroides sedimenti strain YN3PY1.</title>
        <authorList>
            <person name="Yoshida N."/>
        </authorList>
    </citation>
    <scope>NUCLEOTIDE SEQUENCE [LARGE SCALE GENOMIC DNA]</scope>
    <source>
        <strain evidence="1 2">YN3PY1</strain>
    </source>
</reference>
<keyword evidence="1" id="KW-0131">Cell cycle</keyword>
<accession>A0ABM8IES4</accession>
<name>A0ABM8IES4_9BACE</name>
<dbReference type="GO" id="GO:0051301">
    <property type="term" value="P:cell division"/>
    <property type="evidence" value="ECO:0007669"/>
    <property type="project" value="UniProtKB-KW"/>
</dbReference>
<proteinExistence type="predicted"/>
<sequence>MLLIIAYLAVAVTTFNNKPEDQACQDIELIIKDSVNAGFITKNEITTLLKKEEEYPVGRKMDRIKTKRLEKELTRHPLIERAECYKTPAGKICIEITQRLPILRIMNYKGESFFLDNRGKVIPPEANCTAHLAIVTGYAEKSFTMRYLYKFGLFLQKDKFWNAQIEQINVTPTKEIELVPRVGDHIVFLGKIDNFEEKLGRLKIFYEKGLNKVGWNKYERISLEFSNQIICTKKETNKPCEITKQTDKPEITGAEKSEKVGVLIQ</sequence>